<name>A0AAV8X8X3_9CUCU</name>
<gene>
    <name evidence="1" type="ORF">NQ318_010287</name>
</gene>
<reference evidence="1" key="1">
    <citation type="journal article" date="2023" name="Insect Mol. Biol.">
        <title>Genome sequencing provides insights into the evolution of gene families encoding plant cell wall-degrading enzymes in longhorned beetles.</title>
        <authorList>
            <person name="Shin N.R."/>
            <person name="Okamura Y."/>
            <person name="Kirsch R."/>
            <person name="Pauchet Y."/>
        </authorList>
    </citation>
    <scope>NUCLEOTIDE SEQUENCE</scope>
    <source>
        <strain evidence="1">AMC_N1</strain>
    </source>
</reference>
<proteinExistence type="predicted"/>
<dbReference type="Proteomes" id="UP001162162">
    <property type="component" value="Unassembled WGS sequence"/>
</dbReference>
<accession>A0AAV8X8X3</accession>
<sequence>MYKAPNKYVPSPALPGTFPDPICDLTVTRTSQLHSVTMTNQIVMTDEQFQSLISGMTLALSNTNRTSNFDGNFSKCAS</sequence>
<dbReference type="EMBL" id="JAPWTK010000905">
    <property type="protein sequence ID" value="KAJ8935273.1"/>
    <property type="molecule type" value="Genomic_DNA"/>
</dbReference>
<keyword evidence="2" id="KW-1185">Reference proteome</keyword>
<dbReference type="AlphaFoldDB" id="A0AAV8X8X3"/>
<protein>
    <submittedName>
        <fullName evidence="1">Uncharacterized protein</fullName>
    </submittedName>
</protein>
<comment type="caution">
    <text evidence="1">The sequence shown here is derived from an EMBL/GenBank/DDBJ whole genome shotgun (WGS) entry which is preliminary data.</text>
</comment>
<evidence type="ECO:0000313" key="2">
    <source>
        <dbReference type="Proteomes" id="UP001162162"/>
    </source>
</evidence>
<organism evidence="1 2">
    <name type="scientific">Aromia moschata</name>
    <dbReference type="NCBI Taxonomy" id="1265417"/>
    <lineage>
        <taxon>Eukaryota</taxon>
        <taxon>Metazoa</taxon>
        <taxon>Ecdysozoa</taxon>
        <taxon>Arthropoda</taxon>
        <taxon>Hexapoda</taxon>
        <taxon>Insecta</taxon>
        <taxon>Pterygota</taxon>
        <taxon>Neoptera</taxon>
        <taxon>Endopterygota</taxon>
        <taxon>Coleoptera</taxon>
        <taxon>Polyphaga</taxon>
        <taxon>Cucujiformia</taxon>
        <taxon>Chrysomeloidea</taxon>
        <taxon>Cerambycidae</taxon>
        <taxon>Cerambycinae</taxon>
        <taxon>Callichromatini</taxon>
        <taxon>Aromia</taxon>
    </lineage>
</organism>
<evidence type="ECO:0000313" key="1">
    <source>
        <dbReference type="EMBL" id="KAJ8935273.1"/>
    </source>
</evidence>